<organism evidence="1 2">
    <name type="scientific">Secundilactobacillus silagincola</name>
    <dbReference type="NCBI Taxonomy" id="1714681"/>
    <lineage>
        <taxon>Bacteria</taxon>
        <taxon>Bacillati</taxon>
        <taxon>Bacillota</taxon>
        <taxon>Bacilli</taxon>
        <taxon>Lactobacillales</taxon>
        <taxon>Lactobacillaceae</taxon>
        <taxon>Secundilactobacillus</taxon>
    </lineage>
</organism>
<keyword evidence="1" id="KW-0808">Transferase</keyword>
<protein>
    <submittedName>
        <fullName evidence="1">Phosphoenolpyruvate carboxykinase</fullName>
    </submittedName>
</protein>
<comment type="caution">
    <text evidence="1">The sequence shown here is derived from an EMBL/GenBank/DDBJ whole genome shotgun (WGS) entry which is preliminary data.</text>
</comment>
<reference evidence="1 2" key="1">
    <citation type="submission" date="2015-11" db="EMBL/GenBank/DDBJ databases">
        <title>Draft genome sequences of new species of the genus Lactobacillus isolated from orchardgrass silage.</title>
        <authorList>
            <person name="Tohno M."/>
            <person name="Tanizawa Y."/>
            <person name="Arita M."/>
        </authorList>
    </citation>
    <scope>NUCLEOTIDE SEQUENCE [LARGE SCALE GENOMIC DNA]</scope>
    <source>
        <strain evidence="1 2">IWT5</strain>
    </source>
</reference>
<name>A0A1Z5H4N1_9LACO</name>
<proteinExistence type="predicted"/>
<dbReference type="GO" id="GO:0016301">
    <property type="term" value="F:kinase activity"/>
    <property type="evidence" value="ECO:0007669"/>
    <property type="project" value="UniProtKB-KW"/>
</dbReference>
<dbReference type="SUPFAM" id="SSF53795">
    <property type="entry name" value="PEP carboxykinase-like"/>
    <property type="match status" value="1"/>
</dbReference>
<keyword evidence="2" id="KW-1185">Reference proteome</keyword>
<evidence type="ECO:0000313" key="1">
    <source>
        <dbReference type="EMBL" id="GAT18250.1"/>
    </source>
</evidence>
<gene>
    <name evidence="1" type="ORF">IWT5_00523</name>
</gene>
<evidence type="ECO:0000313" key="2">
    <source>
        <dbReference type="Proteomes" id="UP000223370"/>
    </source>
</evidence>
<keyword evidence="1" id="KW-0670">Pyruvate</keyword>
<sequence>MSCIGRGIVHMTESGKVETSALYMNPDREIAVLNYTNKYVSDIFTLINSKELEEVVRLFLDDRRHTAESQRSDFEDTDPKTYIDTLKAVLLDRSDAFDTYKREEILLSVEDLYSYYRSYLRIGVVNLHGSEATAKNFMQMDNKFNDVVIEAYRTIEEKLQGFRNKTYRQVSAGTSACVLTQSLDWPIPHGYEALKPIRFLETLMLRPPMMMKTPSNRREGTFTAVPDNPIDKFHGSRSEWYCFPAKIGESLAYIYFHRDYFVSGISLANLFEVASAKEVAGHKPDEILLFGLPETEGDVCHYHHDEENDIWVGEVPYNDKTTYFGYMKKMCLTLHNLHMIYENRLPIHGSMVRIKFANGKNKNVVFFGDSGAGKSESLEALQEIADDKILSLETIFDDMGSFTLTDDDLYAQGTEIGAFVRLDDLSSAVAFNNMDRGVYLNPDRKNARVIIPADSYNRVVGHHGVDMWVYANNYDKDIGIHRFDNEEEAKATFIEGKRFALGTTDEVGMSTTFFANPFGPVQEEAKTRPIIDKVFKRLFDQGVYVGEIYTHLGTDKSKDSLNESAKELLDELWNS</sequence>
<keyword evidence="1" id="KW-0418">Kinase</keyword>
<dbReference type="AlphaFoldDB" id="A0A1Z5H4N1"/>
<dbReference type="Proteomes" id="UP000223370">
    <property type="component" value="Unassembled WGS sequence"/>
</dbReference>
<dbReference type="EMBL" id="BCMJ01000002">
    <property type="protein sequence ID" value="GAT18250.1"/>
    <property type="molecule type" value="Genomic_DNA"/>
</dbReference>
<accession>A0A1Z5H4N1</accession>